<name>A0A1G7W6Y6_ANETH</name>
<dbReference type="AlphaFoldDB" id="A0A1G7W6Y6"/>
<evidence type="ECO:0000313" key="2">
    <source>
        <dbReference type="EMBL" id="SDG67744.1"/>
    </source>
</evidence>
<evidence type="ECO:0000256" key="1">
    <source>
        <dbReference type="SAM" id="MobiDB-lite"/>
    </source>
</evidence>
<organism evidence="2 3">
    <name type="scientific">Aneurinibacillus thermoaerophilus</name>
    <dbReference type="NCBI Taxonomy" id="143495"/>
    <lineage>
        <taxon>Bacteria</taxon>
        <taxon>Bacillati</taxon>
        <taxon>Bacillota</taxon>
        <taxon>Bacilli</taxon>
        <taxon>Bacillales</taxon>
        <taxon>Paenibacillaceae</taxon>
        <taxon>Aneurinibacillus group</taxon>
        <taxon>Aneurinibacillus</taxon>
    </lineage>
</organism>
<sequence>MTPFGLRNTTHKAYAFQYRKGCDKMKERLLLPLIVLALIFAGCSANKKASPKPAPQSNGTQRVQQTAPKPKQPQNAKATADRLVKLASSVPKVNSATAVVFGKVAIVGIDVDARLDRSRVGTIKYSVAESLREDPQGARALITADPDIVQRLKEINADIRRGRPIAGFAEELADIAGRIVPQAPPRLLERNQLRSTKQ</sequence>
<reference evidence="2 3" key="1">
    <citation type="submission" date="2016-10" db="EMBL/GenBank/DDBJ databases">
        <authorList>
            <person name="de Groot N.N."/>
        </authorList>
    </citation>
    <scope>NUCLEOTIDE SEQUENCE [LARGE SCALE GENOMIC DNA]</scope>
    <source>
        <strain evidence="2 3">L 420-91</strain>
    </source>
</reference>
<dbReference type="GO" id="GO:0030435">
    <property type="term" value="P:sporulation resulting in formation of a cellular spore"/>
    <property type="evidence" value="ECO:0007669"/>
    <property type="project" value="InterPro"/>
</dbReference>
<gene>
    <name evidence="2" type="ORF">SAMN04489735_100140</name>
</gene>
<evidence type="ECO:0000313" key="3">
    <source>
        <dbReference type="Proteomes" id="UP000198956"/>
    </source>
</evidence>
<accession>A0A1G7W6Y6</accession>
<proteinExistence type="predicted"/>
<feature type="region of interest" description="Disordered" evidence="1">
    <location>
        <begin position="49"/>
        <end position="79"/>
    </location>
</feature>
<feature type="compositionally biased region" description="Polar residues" evidence="1">
    <location>
        <begin position="55"/>
        <end position="77"/>
    </location>
</feature>
<keyword evidence="2" id="KW-0449">Lipoprotein</keyword>
<dbReference type="InterPro" id="IPR014247">
    <property type="entry name" value="Spore_lipoprot_YhcN/YlaJ"/>
</dbReference>
<protein>
    <submittedName>
        <fullName evidence="2">Sporulation lipoprotein, YhcN/YlaJ family</fullName>
    </submittedName>
</protein>
<dbReference type="EMBL" id="FNDE01000001">
    <property type="protein sequence ID" value="SDG67744.1"/>
    <property type="molecule type" value="Genomic_DNA"/>
</dbReference>
<dbReference type="InterPro" id="IPR019076">
    <property type="entry name" value="Spore_lipoprot_YhcN/YlaJ-like"/>
</dbReference>
<dbReference type="Pfam" id="PF09580">
    <property type="entry name" value="Spore_YhcN_YlaJ"/>
    <property type="match status" value="1"/>
</dbReference>
<dbReference type="Proteomes" id="UP000198956">
    <property type="component" value="Unassembled WGS sequence"/>
</dbReference>
<dbReference type="NCBIfam" id="TIGR02898">
    <property type="entry name" value="spore_YhcN_YlaJ"/>
    <property type="match status" value="1"/>
</dbReference>